<reference evidence="2" key="1">
    <citation type="journal article" date="2022" name="Mol. Ecol. Resour.">
        <title>The genomes of chicory, endive, great burdock and yacon provide insights into Asteraceae palaeo-polyploidization history and plant inulin production.</title>
        <authorList>
            <person name="Fan W."/>
            <person name="Wang S."/>
            <person name="Wang H."/>
            <person name="Wang A."/>
            <person name="Jiang F."/>
            <person name="Liu H."/>
            <person name="Zhao H."/>
            <person name="Xu D."/>
            <person name="Zhang Y."/>
        </authorList>
    </citation>
    <scope>NUCLEOTIDE SEQUENCE [LARGE SCALE GENOMIC DNA]</scope>
    <source>
        <strain evidence="2">cv. Punajuju</strain>
    </source>
</reference>
<protein>
    <submittedName>
        <fullName evidence="1">Uncharacterized protein</fullName>
    </submittedName>
</protein>
<dbReference type="Proteomes" id="UP001055811">
    <property type="component" value="Linkage Group LG03"/>
</dbReference>
<gene>
    <name evidence="1" type="ORF">L2E82_19679</name>
</gene>
<comment type="caution">
    <text evidence="1">The sequence shown here is derived from an EMBL/GenBank/DDBJ whole genome shotgun (WGS) entry which is preliminary data.</text>
</comment>
<sequence length="202" mass="22374">MPGSVIIAYGDWCPPFSSIEGVKFKSDADDSENDDDDFQADENSDDDTFVDESGFNDRELRLEREHREVREVDAFSSINGKDVTEVDRNILKDDQNVEPIKKSVNFTKLHNRKSLSVKLKDIIRASGQRRRKVKNSHIGCTSSCDDSLTSGFSKSSAQTVSSSFDEIQKIIQLGCAIGYQIQGEEEAIGDLISGEGGNSNLK</sequence>
<evidence type="ECO:0000313" key="2">
    <source>
        <dbReference type="Proteomes" id="UP001055811"/>
    </source>
</evidence>
<evidence type="ECO:0000313" key="1">
    <source>
        <dbReference type="EMBL" id="KAI3768843.1"/>
    </source>
</evidence>
<dbReference type="EMBL" id="CM042011">
    <property type="protein sequence ID" value="KAI3768843.1"/>
    <property type="molecule type" value="Genomic_DNA"/>
</dbReference>
<keyword evidence="2" id="KW-1185">Reference proteome</keyword>
<name>A0ACB9FDI2_CICIN</name>
<accession>A0ACB9FDI2</accession>
<reference evidence="1 2" key="2">
    <citation type="journal article" date="2022" name="Mol. Ecol. Resour.">
        <title>The genomes of chicory, endive, great burdock and yacon provide insights into Asteraceae paleo-polyploidization history and plant inulin production.</title>
        <authorList>
            <person name="Fan W."/>
            <person name="Wang S."/>
            <person name="Wang H."/>
            <person name="Wang A."/>
            <person name="Jiang F."/>
            <person name="Liu H."/>
            <person name="Zhao H."/>
            <person name="Xu D."/>
            <person name="Zhang Y."/>
        </authorList>
    </citation>
    <scope>NUCLEOTIDE SEQUENCE [LARGE SCALE GENOMIC DNA]</scope>
    <source>
        <strain evidence="2">cv. Punajuju</strain>
        <tissue evidence="1">Leaves</tissue>
    </source>
</reference>
<organism evidence="1 2">
    <name type="scientific">Cichorium intybus</name>
    <name type="common">Chicory</name>
    <dbReference type="NCBI Taxonomy" id="13427"/>
    <lineage>
        <taxon>Eukaryota</taxon>
        <taxon>Viridiplantae</taxon>
        <taxon>Streptophyta</taxon>
        <taxon>Embryophyta</taxon>
        <taxon>Tracheophyta</taxon>
        <taxon>Spermatophyta</taxon>
        <taxon>Magnoliopsida</taxon>
        <taxon>eudicotyledons</taxon>
        <taxon>Gunneridae</taxon>
        <taxon>Pentapetalae</taxon>
        <taxon>asterids</taxon>
        <taxon>campanulids</taxon>
        <taxon>Asterales</taxon>
        <taxon>Asteraceae</taxon>
        <taxon>Cichorioideae</taxon>
        <taxon>Cichorieae</taxon>
        <taxon>Cichoriinae</taxon>
        <taxon>Cichorium</taxon>
    </lineage>
</organism>
<proteinExistence type="predicted"/>